<keyword evidence="1" id="KW-0732">Signal</keyword>
<dbReference type="Proteomes" id="UP001595711">
    <property type="component" value="Unassembled WGS sequence"/>
</dbReference>
<reference evidence="3" key="1">
    <citation type="journal article" date="2019" name="Int. J. Syst. Evol. Microbiol.">
        <title>The Global Catalogue of Microorganisms (GCM) 10K type strain sequencing project: providing services to taxonomists for standard genome sequencing and annotation.</title>
        <authorList>
            <consortium name="The Broad Institute Genomics Platform"/>
            <consortium name="The Broad Institute Genome Sequencing Center for Infectious Disease"/>
            <person name="Wu L."/>
            <person name="Ma J."/>
        </authorList>
    </citation>
    <scope>NUCLEOTIDE SEQUENCE [LARGE SCALE GENOMIC DNA]</scope>
    <source>
        <strain evidence="3">KCTC 42182</strain>
    </source>
</reference>
<proteinExistence type="predicted"/>
<evidence type="ECO:0000256" key="1">
    <source>
        <dbReference type="SAM" id="SignalP"/>
    </source>
</evidence>
<keyword evidence="3" id="KW-1185">Reference proteome</keyword>
<sequence>MRLSTLAVIAAVSFSASMLATVTMAGTQVCRQPVDGYETYTDCYGNQLSGTSLRAAQIGELVDEKKTPGEIQMALGATIVTVRSAADTCPRNTVWVGSMAVPVGTSVPLYDVQCAY</sequence>
<feature type="signal peptide" evidence="1">
    <location>
        <begin position="1"/>
        <end position="20"/>
    </location>
</feature>
<gene>
    <name evidence="2" type="ORF">ACFOOQ_19515</name>
</gene>
<dbReference type="RefSeq" id="WP_379729342.1">
    <property type="nucleotide sequence ID" value="NZ_JBHRYJ010000005.1"/>
</dbReference>
<evidence type="ECO:0000313" key="3">
    <source>
        <dbReference type="Proteomes" id="UP001595711"/>
    </source>
</evidence>
<feature type="chain" id="PRO_5047460177" evidence="1">
    <location>
        <begin position="21"/>
        <end position="116"/>
    </location>
</feature>
<dbReference type="EMBL" id="JBHRYJ010000005">
    <property type="protein sequence ID" value="MFC3677750.1"/>
    <property type="molecule type" value="Genomic_DNA"/>
</dbReference>
<evidence type="ECO:0000313" key="2">
    <source>
        <dbReference type="EMBL" id="MFC3677750.1"/>
    </source>
</evidence>
<accession>A0ABV7VJR6</accession>
<comment type="caution">
    <text evidence="2">The sequence shown here is derived from an EMBL/GenBank/DDBJ whole genome shotgun (WGS) entry which is preliminary data.</text>
</comment>
<organism evidence="2 3">
    <name type="scientific">Ferrovibrio xuzhouensis</name>
    <dbReference type="NCBI Taxonomy" id="1576914"/>
    <lineage>
        <taxon>Bacteria</taxon>
        <taxon>Pseudomonadati</taxon>
        <taxon>Pseudomonadota</taxon>
        <taxon>Alphaproteobacteria</taxon>
        <taxon>Rhodospirillales</taxon>
        <taxon>Rhodospirillaceae</taxon>
        <taxon>Ferrovibrio</taxon>
    </lineage>
</organism>
<protein>
    <submittedName>
        <fullName evidence="2">Uncharacterized protein</fullName>
    </submittedName>
</protein>
<name>A0ABV7VJR6_9PROT</name>